<gene>
    <name evidence="1" type="ORF">ACFSUS_26025</name>
</gene>
<evidence type="ECO:0008006" key="3">
    <source>
        <dbReference type="Google" id="ProtNLM"/>
    </source>
</evidence>
<accession>A0ABW5MCA4</accession>
<organism evidence="1 2">
    <name type="scientific">Spirosoma soli</name>
    <dbReference type="NCBI Taxonomy" id="1770529"/>
    <lineage>
        <taxon>Bacteria</taxon>
        <taxon>Pseudomonadati</taxon>
        <taxon>Bacteroidota</taxon>
        <taxon>Cytophagia</taxon>
        <taxon>Cytophagales</taxon>
        <taxon>Cytophagaceae</taxon>
        <taxon>Spirosoma</taxon>
    </lineage>
</organism>
<comment type="caution">
    <text evidence="1">The sequence shown here is derived from an EMBL/GenBank/DDBJ whole genome shotgun (WGS) entry which is preliminary data.</text>
</comment>
<keyword evidence="2" id="KW-1185">Reference proteome</keyword>
<dbReference type="EMBL" id="JBHULN010000024">
    <property type="protein sequence ID" value="MFD2574121.1"/>
    <property type="molecule type" value="Genomic_DNA"/>
</dbReference>
<sequence>MKQLLWVLVYLLPFGVVAQDEYYQKTNEPSPTKRVYTITLKDGTQLRGELIRQDSSEALIRTSNLGEIRLKSDQIVRMEQVGTHAEGEGFPNLFSQTMRIAPTAFSAEKGRVYFRNYFLYFSQFEYGINDNWSVGTTFFTFGPTNIFSVNTKVSFPLGDRVRLGVNGQYAAVRFDNFLFNKGLYANIGYLQGMVTTGDRQNNTTYGLGWSIANGDVSRSFIGTFGLVRKVSPKLTFISENFVLFGSGTATFAGIASAGVRFDRRRHAFDLAAYIPLIFERNSTALLTFTPFASYHLRIGK</sequence>
<dbReference type="RefSeq" id="WP_381527487.1">
    <property type="nucleotide sequence ID" value="NZ_JBHULN010000024.1"/>
</dbReference>
<name>A0ABW5MCA4_9BACT</name>
<reference evidence="2" key="1">
    <citation type="journal article" date="2019" name="Int. J. Syst. Evol. Microbiol.">
        <title>The Global Catalogue of Microorganisms (GCM) 10K type strain sequencing project: providing services to taxonomists for standard genome sequencing and annotation.</title>
        <authorList>
            <consortium name="The Broad Institute Genomics Platform"/>
            <consortium name="The Broad Institute Genome Sequencing Center for Infectious Disease"/>
            <person name="Wu L."/>
            <person name="Ma J."/>
        </authorList>
    </citation>
    <scope>NUCLEOTIDE SEQUENCE [LARGE SCALE GENOMIC DNA]</scope>
    <source>
        <strain evidence="2">KCTC 42805</strain>
    </source>
</reference>
<dbReference type="Proteomes" id="UP001597469">
    <property type="component" value="Unassembled WGS sequence"/>
</dbReference>
<evidence type="ECO:0000313" key="1">
    <source>
        <dbReference type="EMBL" id="MFD2574121.1"/>
    </source>
</evidence>
<protein>
    <recommendedName>
        <fullName evidence="3">DUF481 domain-containing protein</fullName>
    </recommendedName>
</protein>
<evidence type="ECO:0000313" key="2">
    <source>
        <dbReference type="Proteomes" id="UP001597469"/>
    </source>
</evidence>
<proteinExistence type="predicted"/>